<evidence type="ECO:0000256" key="2">
    <source>
        <dbReference type="ARBA" id="ARBA00022729"/>
    </source>
</evidence>
<comment type="similarity">
    <text evidence="1">Belongs to the leucine-binding protein family.</text>
</comment>
<protein>
    <submittedName>
        <fullName evidence="6">Amino acid/amide ABC transporter substrate-binding protein, HAAT family (TC 3.A.1.4.-)</fullName>
    </submittedName>
</protein>
<dbReference type="CDD" id="cd06327">
    <property type="entry name" value="PBP1_SBP-like"/>
    <property type="match status" value="1"/>
</dbReference>
<feature type="compositionally biased region" description="Polar residues" evidence="4">
    <location>
        <begin position="7"/>
        <end position="18"/>
    </location>
</feature>
<reference evidence="6 7" key="1">
    <citation type="submission" date="2016-10" db="EMBL/GenBank/DDBJ databases">
        <authorList>
            <person name="de Groot N.N."/>
        </authorList>
    </citation>
    <scope>NUCLEOTIDE SEQUENCE [LARGE SCALE GENOMIC DNA]</scope>
    <source>
        <strain evidence="6 7">CPCC 100156</strain>
    </source>
</reference>
<dbReference type="InterPro" id="IPR051010">
    <property type="entry name" value="BCAA_transport"/>
</dbReference>
<evidence type="ECO:0000313" key="6">
    <source>
        <dbReference type="EMBL" id="SDE24211.1"/>
    </source>
</evidence>
<dbReference type="InterPro" id="IPR028081">
    <property type="entry name" value="Leu-bd"/>
</dbReference>
<dbReference type="AlphaFoldDB" id="A0A1G7BB19"/>
<dbReference type="STRING" id="938405.SAMN02927895_04619"/>
<evidence type="ECO:0000313" key="7">
    <source>
        <dbReference type="Proteomes" id="UP000198925"/>
    </source>
</evidence>
<gene>
    <name evidence="6" type="ORF">SAMN04487779_102415</name>
</gene>
<evidence type="ECO:0000256" key="1">
    <source>
        <dbReference type="ARBA" id="ARBA00010062"/>
    </source>
</evidence>
<dbReference type="GO" id="GO:0006865">
    <property type="term" value="P:amino acid transport"/>
    <property type="evidence" value="ECO:0007669"/>
    <property type="project" value="UniProtKB-KW"/>
</dbReference>
<keyword evidence="7" id="KW-1185">Reference proteome</keyword>
<dbReference type="Proteomes" id="UP000198925">
    <property type="component" value="Unassembled WGS sequence"/>
</dbReference>
<organism evidence="6 7">
    <name type="scientific">Belnapia rosea</name>
    <dbReference type="NCBI Taxonomy" id="938405"/>
    <lineage>
        <taxon>Bacteria</taxon>
        <taxon>Pseudomonadati</taxon>
        <taxon>Pseudomonadota</taxon>
        <taxon>Alphaproteobacteria</taxon>
        <taxon>Acetobacterales</taxon>
        <taxon>Roseomonadaceae</taxon>
        <taxon>Belnapia</taxon>
    </lineage>
</organism>
<evidence type="ECO:0000256" key="4">
    <source>
        <dbReference type="SAM" id="MobiDB-lite"/>
    </source>
</evidence>
<proteinExistence type="inferred from homology"/>
<dbReference type="PANTHER" id="PTHR30483">
    <property type="entry name" value="LEUCINE-SPECIFIC-BINDING PROTEIN"/>
    <property type="match status" value="1"/>
</dbReference>
<sequence length="422" mass="44484">MHPTVDSAGQNQGQGESKVTTRRSLLAGAAAAVPLIGRSRAQGAPVMRIGVLNDQSGAYRTNGGPGSVANTRLAVQELGAARGLNVEVLVADHQGKPDVGLNAARQWFDRDDVDVVMDFQNSAIALAVAGLAREKDKVAIACNVGTSDLTGARCSPNTLHWAYDTQMLARVIGGAHVHAGNDTWFFITADYAFGHALEKDTANFVKAAGGKVLGAIRMPFPGTDFASPLLQAQQSRAKVIGFANAGTDTVNCIKQAAEFGITRRGPKLAGMLLQINDIHALGLEAAQGLTLAESFYWDLNDRTRAYAKRIGPAMGGAMPNMSQAACYAAALHYLKAAADMGAAEAKRSGAAAVARMKAMPAEDDVFGRSTLRADGRVLHTAYLFEAKAPQESQGTWDYYKVVATVPPEQAFRPLNEGGCTLG</sequence>
<dbReference type="Gene3D" id="3.40.50.2300">
    <property type="match status" value="2"/>
</dbReference>
<dbReference type="InterPro" id="IPR028082">
    <property type="entry name" value="Peripla_BP_I"/>
</dbReference>
<evidence type="ECO:0000256" key="3">
    <source>
        <dbReference type="ARBA" id="ARBA00022970"/>
    </source>
</evidence>
<feature type="domain" description="Leucine-binding protein" evidence="5">
    <location>
        <begin position="48"/>
        <end position="387"/>
    </location>
</feature>
<evidence type="ECO:0000259" key="5">
    <source>
        <dbReference type="Pfam" id="PF13458"/>
    </source>
</evidence>
<feature type="region of interest" description="Disordered" evidence="4">
    <location>
        <begin position="1"/>
        <end position="20"/>
    </location>
</feature>
<name>A0A1G7BB19_9PROT</name>
<dbReference type="EMBL" id="FMZX01000024">
    <property type="protein sequence ID" value="SDE24211.1"/>
    <property type="molecule type" value="Genomic_DNA"/>
</dbReference>
<dbReference type="PANTHER" id="PTHR30483:SF6">
    <property type="entry name" value="PERIPLASMIC BINDING PROTEIN OF ABC TRANSPORTER FOR NATURAL AMINO ACIDS"/>
    <property type="match status" value="1"/>
</dbReference>
<keyword evidence="2" id="KW-0732">Signal</keyword>
<dbReference type="Pfam" id="PF13458">
    <property type="entry name" value="Peripla_BP_6"/>
    <property type="match status" value="1"/>
</dbReference>
<keyword evidence="3" id="KW-0029">Amino-acid transport</keyword>
<accession>A0A1G7BB19</accession>
<dbReference type="SUPFAM" id="SSF53822">
    <property type="entry name" value="Periplasmic binding protein-like I"/>
    <property type="match status" value="1"/>
</dbReference>
<keyword evidence="3" id="KW-0813">Transport</keyword>